<dbReference type="AlphaFoldDB" id="A0AAD1YA87"/>
<feature type="region of interest" description="Disordered" evidence="1">
    <location>
        <begin position="626"/>
        <end position="645"/>
    </location>
</feature>
<keyword evidence="3" id="KW-1185">Reference proteome</keyword>
<organism evidence="2 3">
    <name type="scientific">Euplotes crassus</name>
    <dbReference type="NCBI Taxonomy" id="5936"/>
    <lineage>
        <taxon>Eukaryota</taxon>
        <taxon>Sar</taxon>
        <taxon>Alveolata</taxon>
        <taxon>Ciliophora</taxon>
        <taxon>Intramacronucleata</taxon>
        <taxon>Spirotrichea</taxon>
        <taxon>Hypotrichia</taxon>
        <taxon>Euplotida</taxon>
        <taxon>Euplotidae</taxon>
        <taxon>Moneuplotes</taxon>
    </lineage>
</organism>
<name>A0AAD1YA87_EUPCR</name>
<proteinExistence type="predicted"/>
<dbReference type="Proteomes" id="UP001295684">
    <property type="component" value="Unassembled WGS sequence"/>
</dbReference>
<feature type="region of interest" description="Disordered" evidence="1">
    <location>
        <begin position="591"/>
        <end position="614"/>
    </location>
</feature>
<evidence type="ECO:0000313" key="2">
    <source>
        <dbReference type="EMBL" id="CAI2387510.1"/>
    </source>
</evidence>
<accession>A0AAD1YA87</accession>
<feature type="compositionally biased region" description="Basic and acidic residues" evidence="1">
    <location>
        <begin position="604"/>
        <end position="614"/>
    </location>
</feature>
<feature type="compositionally biased region" description="Basic and acidic residues" evidence="1">
    <location>
        <begin position="632"/>
        <end position="645"/>
    </location>
</feature>
<feature type="region of interest" description="Disordered" evidence="1">
    <location>
        <begin position="255"/>
        <end position="277"/>
    </location>
</feature>
<evidence type="ECO:0000313" key="3">
    <source>
        <dbReference type="Proteomes" id="UP001295684"/>
    </source>
</evidence>
<gene>
    <name evidence="2" type="ORF">ECRASSUSDP1_LOCUS29143</name>
</gene>
<feature type="compositionally biased region" description="Polar residues" evidence="1">
    <location>
        <begin position="267"/>
        <end position="277"/>
    </location>
</feature>
<comment type="caution">
    <text evidence="2">The sequence shown here is derived from an EMBL/GenBank/DDBJ whole genome shotgun (WGS) entry which is preliminary data.</text>
</comment>
<protein>
    <submittedName>
        <fullName evidence="2">Uncharacterized protein</fullName>
    </submittedName>
</protein>
<reference evidence="2" key="1">
    <citation type="submission" date="2023-07" db="EMBL/GenBank/DDBJ databases">
        <authorList>
            <consortium name="AG Swart"/>
            <person name="Singh M."/>
            <person name="Singh A."/>
            <person name="Seah K."/>
            <person name="Emmerich C."/>
        </authorList>
    </citation>
    <scope>NUCLEOTIDE SEQUENCE</scope>
    <source>
        <strain evidence="2">DP1</strain>
    </source>
</reference>
<feature type="region of interest" description="Disordered" evidence="1">
    <location>
        <begin position="678"/>
        <end position="699"/>
    </location>
</feature>
<evidence type="ECO:0000256" key="1">
    <source>
        <dbReference type="SAM" id="MobiDB-lite"/>
    </source>
</evidence>
<dbReference type="EMBL" id="CAMPGE010030015">
    <property type="protein sequence ID" value="CAI2387510.1"/>
    <property type="molecule type" value="Genomic_DNA"/>
</dbReference>
<sequence length="712" mass="81375">MRRQKDVPQDGRDLKRAFRSLSSAMSARNIKSKARTGLQAVNISSQFSNQRESSGNRYCKSRLCLEEIQKNKKTENYTSKRNNSLSLRSLERERYLVKSRGPTGNKEENKEMIEIVQENYATLNPRTRINLQNNRLNSSIDRLRNLAALPFEKASNDSKLFKAKSSSLASNKKEVYFTIESKEKRYKNLVSNEILKAIGCDSPRKETLLLRKQPEQNCHKQLNLNDQANEYTNKCDTNVRKSMQTIHKWNPARSSMASKFAKHSKTPKATQPSIDSFSSKRWNKVNKFKNNKDKVNLSMDEKDALHQNLCLPKQSKENKNCINNFEVINISKPYKKRELMSFATGTKKSESKLYKPQKNQIIKSICTPDHEKNPSALARHKKDEAGRNNKIQEFVDSELPFGNKSPGFPGNLSIREQVCMRPRVNTDYNTASHDKNKCTMKSLEKNIAKCLSKVRGKKTTVPMKIHNKHKTSFSASKGLHKRKRVFSKNVRIGRKHSNQKTLTSKLGSQYKPFYCNASKPKVVTVQLTHEINPKVASKYLKNDKDFSPRVNKSKAKLISTQIPCQKQYESQNFGRLPNVKIDLADGRSSLSEPLKLESAPSSKAPKEGAGNKKMTILDKLREKHRMKSNRNTVEHEKDSEQEKAQCKSFNQTQCKINLDLIEVERVCLTKPYQTPSINTFGGSSSKKVSSKEPQRQAKVVVSQERLVGARIK</sequence>